<evidence type="ECO:0000256" key="10">
    <source>
        <dbReference type="ARBA" id="ARBA00048109"/>
    </source>
</evidence>
<dbReference type="InterPro" id="IPR045034">
    <property type="entry name" value="O-acyltransferase_WSD1-like"/>
</dbReference>
<comment type="catalytic activity">
    <reaction evidence="9">
        <text>a long chain fatty alcohol + a fatty acyl-CoA = a long-chain alcohol wax ester + CoA</text>
        <dbReference type="Rhea" id="RHEA:38443"/>
        <dbReference type="ChEBI" id="CHEBI:17135"/>
        <dbReference type="ChEBI" id="CHEBI:57287"/>
        <dbReference type="ChEBI" id="CHEBI:77636"/>
        <dbReference type="ChEBI" id="CHEBI:235323"/>
        <dbReference type="EC" id="2.3.1.75"/>
    </reaction>
</comment>
<dbReference type="UniPathway" id="UPA00282"/>
<evidence type="ECO:0000256" key="4">
    <source>
        <dbReference type="ARBA" id="ARBA00005189"/>
    </source>
</evidence>
<dbReference type="EMBL" id="CM007381">
    <property type="protein sequence ID" value="ONK80340.1"/>
    <property type="molecule type" value="Genomic_DNA"/>
</dbReference>
<dbReference type="AlphaFoldDB" id="A0A5P1FUJ5"/>
<name>A0A5P1FUJ5_ASPOF</name>
<evidence type="ECO:0000259" key="12">
    <source>
        <dbReference type="Pfam" id="PF06974"/>
    </source>
</evidence>
<dbReference type="InterPro" id="IPR004255">
    <property type="entry name" value="O-acyltransferase_WSD1_N"/>
</dbReference>
<comment type="pathway">
    <text evidence="3">Glycerolipid metabolism; triacylglycerol biosynthesis.</text>
</comment>
<accession>A0A5P1FUJ5</accession>
<protein>
    <submittedName>
        <fullName evidence="13">Uncharacterized protein</fullName>
    </submittedName>
</protein>
<dbReference type="Pfam" id="PF06974">
    <property type="entry name" value="WS_DGAT_C"/>
    <property type="match status" value="1"/>
</dbReference>
<dbReference type="PANTHER" id="PTHR31650">
    <property type="entry name" value="O-ACYLTRANSFERASE (WSD1-LIKE) FAMILY PROTEIN"/>
    <property type="match status" value="1"/>
</dbReference>
<evidence type="ECO:0000313" key="14">
    <source>
        <dbReference type="Proteomes" id="UP000243459"/>
    </source>
</evidence>
<evidence type="ECO:0000256" key="1">
    <source>
        <dbReference type="ARBA" id="ARBA00004162"/>
    </source>
</evidence>
<dbReference type="GO" id="GO:0005886">
    <property type="term" value="C:plasma membrane"/>
    <property type="evidence" value="ECO:0007669"/>
    <property type="project" value="UniProtKB-SubCell"/>
</dbReference>
<dbReference type="OMA" id="CKGLYFM"/>
<keyword evidence="14" id="KW-1185">Reference proteome</keyword>
<keyword evidence="7" id="KW-0012">Acyltransferase</keyword>
<dbReference type="GO" id="GO:0004144">
    <property type="term" value="F:diacylglycerol O-acyltransferase activity"/>
    <property type="evidence" value="ECO:0007669"/>
    <property type="project" value="UniProtKB-EC"/>
</dbReference>
<evidence type="ECO:0000256" key="3">
    <source>
        <dbReference type="ARBA" id="ARBA00004771"/>
    </source>
</evidence>
<proteinExistence type="inferred from homology"/>
<dbReference type="PANTHER" id="PTHR31650:SF34">
    <property type="entry name" value="O-ACYLTRANSFERASE WSD1-LIKE ISOFORM X1"/>
    <property type="match status" value="1"/>
</dbReference>
<keyword evidence="6" id="KW-0256">Endoplasmic reticulum</keyword>
<keyword evidence="5" id="KW-0808">Transferase</keyword>
<evidence type="ECO:0000256" key="6">
    <source>
        <dbReference type="ARBA" id="ARBA00022824"/>
    </source>
</evidence>
<evidence type="ECO:0000256" key="8">
    <source>
        <dbReference type="ARBA" id="ARBA00024360"/>
    </source>
</evidence>
<dbReference type="OrthoDB" id="619536at2759"/>
<sequence length="445" mass="49347">MSVAILCAFETDVMIDDSPTMSTLENLFLPINPRFSSIMVRDGNGTSQWKRVKVNLEDHVYIPTFPPGLDSYEEHISDYLSNIALEQLPQNKPLWNMHLIKYPTKTSKGTLVFKLHHALGDGFSLMAALFSCIKRADDPSLPLTFPSTKITQKMTKSVGAMSYFGKVSGAFSACGNTVKDFGWSLMKSNFLEDDKTPVRSGTVGVEYLPISIVSVQFPLDDVREIKMKIGGTVNDVISGIIFHGVQLYLQSAAKDTTESAKVTALVLLNTRIIGSYQPLHEMTKTGAKSPWGNQFGFLHVGIPNCRDAEKVNPLEFVQKAREIIKQKRSSLAVYFTGRLLEMLRRLIGPEGTAKYIHSTLRNTSMTISNLTGPMEQMIIANNPISSFYFMVVGVPQSLTITVVSYMGKLRVAMGVEKGFINPNLLVSCMEKSFERIFEAALGMKP</sequence>
<evidence type="ECO:0000259" key="11">
    <source>
        <dbReference type="Pfam" id="PF03007"/>
    </source>
</evidence>
<comment type="similarity">
    <text evidence="8">In the N-terminal section; belongs to the long-chain O-acyltransferase family.</text>
</comment>
<evidence type="ECO:0000256" key="9">
    <source>
        <dbReference type="ARBA" id="ARBA00047604"/>
    </source>
</evidence>
<gene>
    <name evidence="13" type="ORF">A4U43_C01F16610</name>
</gene>
<dbReference type="Proteomes" id="UP000243459">
    <property type="component" value="Chromosome 1"/>
</dbReference>
<dbReference type="InterPro" id="IPR009721">
    <property type="entry name" value="O-acyltransferase_WSD1_C"/>
</dbReference>
<feature type="domain" description="O-acyltransferase WSD1 C-terminal" evidence="12">
    <location>
        <begin position="291"/>
        <end position="436"/>
    </location>
</feature>
<dbReference type="Pfam" id="PF03007">
    <property type="entry name" value="WS_DGAT_cat"/>
    <property type="match status" value="1"/>
</dbReference>
<dbReference type="GO" id="GO:0019432">
    <property type="term" value="P:triglyceride biosynthetic process"/>
    <property type="evidence" value="ECO:0007669"/>
    <property type="project" value="UniProtKB-UniPathway"/>
</dbReference>
<reference evidence="14" key="1">
    <citation type="journal article" date="2017" name="Nat. Commun.">
        <title>The asparagus genome sheds light on the origin and evolution of a young Y chromosome.</title>
        <authorList>
            <person name="Harkess A."/>
            <person name="Zhou J."/>
            <person name="Xu C."/>
            <person name="Bowers J.E."/>
            <person name="Van der Hulst R."/>
            <person name="Ayyampalayam S."/>
            <person name="Mercati F."/>
            <person name="Riccardi P."/>
            <person name="McKain M.R."/>
            <person name="Kakrana A."/>
            <person name="Tang H."/>
            <person name="Ray J."/>
            <person name="Groenendijk J."/>
            <person name="Arikit S."/>
            <person name="Mathioni S.M."/>
            <person name="Nakano M."/>
            <person name="Shan H."/>
            <person name="Telgmann-Rauber A."/>
            <person name="Kanno A."/>
            <person name="Yue Z."/>
            <person name="Chen H."/>
            <person name="Li W."/>
            <person name="Chen Y."/>
            <person name="Xu X."/>
            <person name="Zhang Y."/>
            <person name="Luo S."/>
            <person name="Chen H."/>
            <person name="Gao J."/>
            <person name="Mao Z."/>
            <person name="Pires J.C."/>
            <person name="Luo M."/>
            <person name="Kudrna D."/>
            <person name="Wing R.A."/>
            <person name="Meyers B.C."/>
            <person name="Yi K."/>
            <person name="Kong H."/>
            <person name="Lavrijsen P."/>
            <person name="Sunseri F."/>
            <person name="Falavigna A."/>
            <person name="Ye Y."/>
            <person name="Leebens-Mack J.H."/>
            <person name="Chen G."/>
        </authorList>
    </citation>
    <scope>NUCLEOTIDE SEQUENCE [LARGE SCALE GENOMIC DNA]</scope>
    <source>
        <strain evidence="14">cv. DH0086</strain>
    </source>
</reference>
<dbReference type="GO" id="GO:0047196">
    <property type="term" value="F:long-chain-alcohol O-fatty-acyltransferase activity"/>
    <property type="evidence" value="ECO:0007669"/>
    <property type="project" value="UniProtKB-EC"/>
</dbReference>
<evidence type="ECO:0000256" key="5">
    <source>
        <dbReference type="ARBA" id="ARBA00022679"/>
    </source>
</evidence>
<comment type="subcellular location">
    <subcellularLocation>
        <location evidence="1">Cell membrane</location>
        <topology evidence="1">Single-pass membrane protein</topology>
    </subcellularLocation>
    <subcellularLocation>
        <location evidence="2">Endoplasmic reticulum membrane</location>
    </subcellularLocation>
</comment>
<evidence type="ECO:0000256" key="7">
    <source>
        <dbReference type="ARBA" id="ARBA00023315"/>
    </source>
</evidence>
<organism evidence="13 14">
    <name type="scientific">Asparagus officinalis</name>
    <name type="common">Garden asparagus</name>
    <dbReference type="NCBI Taxonomy" id="4686"/>
    <lineage>
        <taxon>Eukaryota</taxon>
        <taxon>Viridiplantae</taxon>
        <taxon>Streptophyta</taxon>
        <taxon>Embryophyta</taxon>
        <taxon>Tracheophyta</taxon>
        <taxon>Spermatophyta</taxon>
        <taxon>Magnoliopsida</taxon>
        <taxon>Liliopsida</taxon>
        <taxon>Asparagales</taxon>
        <taxon>Asparagaceae</taxon>
        <taxon>Asparagoideae</taxon>
        <taxon>Asparagus</taxon>
    </lineage>
</organism>
<feature type="domain" description="O-acyltransferase WSD1-like N-terminal" evidence="11">
    <location>
        <begin position="46"/>
        <end position="237"/>
    </location>
</feature>
<dbReference type="Gramene" id="ONK80340">
    <property type="protein sequence ID" value="ONK80340"/>
    <property type="gene ID" value="A4U43_C01F16610"/>
</dbReference>
<dbReference type="GO" id="GO:0005789">
    <property type="term" value="C:endoplasmic reticulum membrane"/>
    <property type="evidence" value="ECO:0007669"/>
    <property type="project" value="UniProtKB-SubCell"/>
</dbReference>
<comment type="catalytic activity">
    <reaction evidence="10">
        <text>an acyl-CoA + a 1,2-diacyl-sn-glycerol = a triacyl-sn-glycerol + CoA</text>
        <dbReference type="Rhea" id="RHEA:10868"/>
        <dbReference type="ChEBI" id="CHEBI:17815"/>
        <dbReference type="ChEBI" id="CHEBI:57287"/>
        <dbReference type="ChEBI" id="CHEBI:58342"/>
        <dbReference type="ChEBI" id="CHEBI:64615"/>
        <dbReference type="EC" id="2.3.1.20"/>
    </reaction>
</comment>
<evidence type="ECO:0000313" key="13">
    <source>
        <dbReference type="EMBL" id="ONK80340.1"/>
    </source>
</evidence>
<comment type="pathway">
    <text evidence="4">Lipid metabolism.</text>
</comment>
<evidence type="ECO:0000256" key="2">
    <source>
        <dbReference type="ARBA" id="ARBA00004586"/>
    </source>
</evidence>